<dbReference type="STRING" id="1301098.PKB_0165"/>
<dbReference type="EC" id="1.1.1.49" evidence="7"/>
<dbReference type="UniPathway" id="UPA00115">
    <property type="reaction ID" value="UER00408"/>
</dbReference>
<dbReference type="EMBL" id="HG322950">
    <property type="protein sequence ID" value="CDF81544.1"/>
    <property type="molecule type" value="Genomic_DNA"/>
</dbReference>
<name>A0A024HAE7_PSEKB</name>
<keyword evidence="5 7" id="KW-0560">Oxidoreductase</keyword>
<dbReference type="NCBIfam" id="NF009492">
    <property type="entry name" value="PRK12853.1-3"/>
    <property type="match status" value="1"/>
</dbReference>
<feature type="binding site" evidence="7">
    <location>
        <position position="187"/>
    </location>
    <ligand>
        <name>substrate</name>
    </ligand>
</feature>
<keyword evidence="6 7" id="KW-0119">Carbohydrate metabolism</keyword>
<dbReference type="Proteomes" id="UP000025241">
    <property type="component" value="Chromosome I"/>
</dbReference>
<feature type="binding site" evidence="7">
    <location>
        <position position="225"/>
    </location>
    <ligand>
        <name>substrate</name>
    </ligand>
</feature>
<dbReference type="InterPro" id="IPR022674">
    <property type="entry name" value="G6P_DH_NAD-bd"/>
</dbReference>
<feature type="binding site" evidence="7">
    <location>
        <position position="191"/>
    </location>
    <ligand>
        <name>substrate</name>
    </ligand>
</feature>
<dbReference type="PANTHER" id="PTHR23429:SF0">
    <property type="entry name" value="GLUCOSE-6-PHOSPHATE 1-DEHYDROGENASE"/>
    <property type="match status" value="1"/>
</dbReference>
<evidence type="ECO:0000313" key="11">
    <source>
        <dbReference type="Proteomes" id="UP000025241"/>
    </source>
</evidence>
<dbReference type="NCBIfam" id="TIGR00871">
    <property type="entry name" value="zwf"/>
    <property type="match status" value="1"/>
</dbReference>
<feature type="domain" description="Glucose-6-phosphate dehydrogenase C-terminal" evidence="9">
    <location>
        <begin position="198"/>
        <end position="493"/>
    </location>
</feature>
<comment type="similarity">
    <text evidence="2 7">Belongs to the glucose-6-phosphate dehydrogenase family.</text>
</comment>
<dbReference type="InterPro" id="IPR019796">
    <property type="entry name" value="G6P_DH_AS"/>
</dbReference>
<dbReference type="SUPFAM" id="SSF55347">
    <property type="entry name" value="Glyceraldehyde-3-phosphate dehydrogenase-like, C-terminal domain"/>
    <property type="match status" value="1"/>
</dbReference>
<dbReference type="PRINTS" id="PR00079">
    <property type="entry name" value="G6PDHDRGNASE"/>
</dbReference>
<dbReference type="PIRSF" id="PIRSF000110">
    <property type="entry name" value="G6PD"/>
    <property type="match status" value="1"/>
</dbReference>
<feature type="active site" description="Proton acceptor" evidence="7">
    <location>
        <position position="249"/>
    </location>
</feature>
<dbReference type="GO" id="GO:0004345">
    <property type="term" value="F:glucose-6-phosphate dehydrogenase activity"/>
    <property type="evidence" value="ECO:0007669"/>
    <property type="project" value="UniProtKB-UniRule"/>
</dbReference>
<protein>
    <recommendedName>
        <fullName evidence="7">Glucose-6-phosphate 1-dehydrogenase</fullName>
        <shortName evidence="7">G6PD</shortName>
        <ecNumber evidence="7">1.1.1.49</ecNumber>
    </recommendedName>
</protein>
<dbReference type="GO" id="GO:0009051">
    <property type="term" value="P:pentose-phosphate shunt, oxidative branch"/>
    <property type="evidence" value="ECO:0007669"/>
    <property type="project" value="TreeGrafter"/>
</dbReference>
<dbReference type="PATRIC" id="fig|1301098.3.peg.169"/>
<dbReference type="SUPFAM" id="SSF51735">
    <property type="entry name" value="NAD(P)-binding Rossmann-fold domains"/>
    <property type="match status" value="1"/>
</dbReference>
<reference evidence="10 11" key="1">
    <citation type="submission" date="2013-03" db="EMBL/GenBank/DDBJ databases">
        <authorList>
            <person name="Linke B."/>
        </authorList>
    </citation>
    <scope>NUCLEOTIDE SEQUENCE [LARGE SCALE GENOMIC DNA]</scope>
    <source>
        <strain evidence="10 11">B13</strain>
    </source>
</reference>
<dbReference type="GO" id="GO:0005829">
    <property type="term" value="C:cytosol"/>
    <property type="evidence" value="ECO:0007669"/>
    <property type="project" value="TreeGrafter"/>
</dbReference>
<evidence type="ECO:0000259" key="9">
    <source>
        <dbReference type="Pfam" id="PF02781"/>
    </source>
</evidence>
<comment type="pathway">
    <text evidence="1 7">Carbohydrate degradation; pentose phosphate pathway; D-ribulose 5-phosphate from D-glucose 6-phosphate (oxidative stage): step 1/3.</text>
</comment>
<dbReference type="InterPro" id="IPR036291">
    <property type="entry name" value="NAD(P)-bd_dom_sf"/>
</dbReference>
<organism evidence="10 11">
    <name type="scientific">Pseudomonas knackmussii (strain DSM 6978 / CCUG 54928 / LMG 23759 / B13)</name>
    <dbReference type="NCBI Taxonomy" id="1301098"/>
    <lineage>
        <taxon>Bacteria</taxon>
        <taxon>Pseudomonadati</taxon>
        <taxon>Pseudomonadota</taxon>
        <taxon>Gammaproteobacteria</taxon>
        <taxon>Pseudomonadales</taxon>
        <taxon>Pseudomonadaceae</taxon>
        <taxon>Pseudomonas</taxon>
    </lineage>
</organism>
<dbReference type="Gene3D" id="3.40.50.720">
    <property type="entry name" value="NAD(P)-binding Rossmann-like Domain"/>
    <property type="match status" value="1"/>
</dbReference>
<comment type="caution">
    <text evidence="7">Lacks conserved residue(s) required for the propagation of feature annotation.</text>
</comment>
<dbReference type="PROSITE" id="PS00069">
    <property type="entry name" value="G6P_DEHYDROGENASE"/>
    <property type="match status" value="1"/>
</dbReference>
<dbReference type="AlphaFoldDB" id="A0A024HAE7"/>
<dbReference type="PANTHER" id="PTHR23429">
    <property type="entry name" value="GLUCOSE-6-PHOSPHATE 1-DEHYDROGENASE G6PD"/>
    <property type="match status" value="1"/>
</dbReference>
<feature type="binding site" evidence="7">
    <location>
        <position position="244"/>
    </location>
    <ligand>
        <name>substrate</name>
    </ligand>
</feature>
<keyword evidence="11" id="KW-1185">Reference proteome</keyword>
<comment type="catalytic activity">
    <reaction evidence="7">
        <text>D-glucose 6-phosphate + NADP(+) = 6-phospho-D-glucono-1,5-lactone + NADPH + H(+)</text>
        <dbReference type="Rhea" id="RHEA:15841"/>
        <dbReference type="ChEBI" id="CHEBI:15378"/>
        <dbReference type="ChEBI" id="CHEBI:57783"/>
        <dbReference type="ChEBI" id="CHEBI:57955"/>
        <dbReference type="ChEBI" id="CHEBI:58349"/>
        <dbReference type="ChEBI" id="CHEBI:61548"/>
        <dbReference type="EC" id="1.1.1.49"/>
    </reaction>
</comment>
<evidence type="ECO:0000313" key="10">
    <source>
        <dbReference type="EMBL" id="CDF81544.1"/>
    </source>
</evidence>
<feature type="domain" description="Glucose-6-phosphate dehydrogenase NAD-binding" evidence="8">
    <location>
        <begin position="22"/>
        <end position="196"/>
    </location>
</feature>
<evidence type="ECO:0000256" key="2">
    <source>
        <dbReference type="ARBA" id="ARBA00009975"/>
    </source>
</evidence>
<gene>
    <name evidence="10" type="primary">zwf1</name>
    <name evidence="7" type="synonym">zwf</name>
    <name evidence="10" type="ORF">PKB_0165</name>
</gene>
<feature type="binding site" evidence="7">
    <location>
        <position position="349"/>
    </location>
    <ligand>
        <name>substrate</name>
    </ligand>
</feature>
<evidence type="ECO:0000256" key="7">
    <source>
        <dbReference type="HAMAP-Rule" id="MF_00966"/>
    </source>
</evidence>
<dbReference type="Gene3D" id="3.30.360.10">
    <property type="entry name" value="Dihydrodipicolinate Reductase, domain 2"/>
    <property type="match status" value="1"/>
</dbReference>
<dbReference type="GO" id="GO:0050661">
    <property type="term" value="F:NADP binding"/>
    <property type="evidence" value="ECO:0007669"/>
    <property type="project" value="UniProtKB-UniRule"/>
</dbReference>
<dbReference type="Pfam" id="PF00479">
    <property type="entry name" value="G6PD_N"/>
    <property type="match status" value="1"/>
</dbReference>
<evidence type="ECO:0000256" key="4">
    <source>
        <dbReference type="ARBA" id="ARBA00022857"/>
    </source>
</evidence>
<keyword evidence="3 7" id="KW-0313">Glucose metabolism</keyword>
<dbReference type="HAMAP" id="MF_00966">
    <property type="entry name" value="G6PD"/>
    <property type="match status" value="1"/>
</dbReference>
<comment type="function">
    <text evidence="7">Catalyzes the oxidation of glucose 6-phosphate to 6-phosphogluconolactone.</text>
</comment>
<evidence type="ECO:0000256" key="6">
    <source>
        <dbReference type="ARBA" id="ARBA00023277"/>
    </source>
</evidence>
<feature type="binding site" evidence="7">
    <location>
        <position position="58"/>
    </location>
    <ligand>
        <name>NADP(+)</name>
        <dbReference type="ChEBI" id="CHEBI:58349"/>
    </ligand>
</feature>
<evidence type="ECO:0000256" key="1">
    <source>
        <dbReference type="ARBA" id="ARBA00004937"/>
    </source>
</evidence>
<dbReference type="KEGG" id="pkc:PKB_0165"/>
<keyword evidence="4 7" id="KW-0521">NADP</keyword>
<dbReference type="eggNOG" id="COG0364">
    <property type="taxonomic scope" value="Bacteria"/>
</dbReference>
<sequence length="495" mass="56339">MAEQFPKMSEKSDFPLSCDILVFGGTGDLALHKLLPALYHLHRENRLPADTRILALARSARTPEQYLALAERHCRAQVARAEFDAADWQSFAARLDYLAMDASQSADFGRLRQRLKHSAERVLVHYLATAPDLFAPIAQHLKLAGLAGPQARIVLEKPLGHSLESAQAINQAIGAVFDESRVFRIDHYLGKETVQNLLALRFANTLFEPLWRSAYIDHVQISVNETLGVENRGAYYDHAGAMRDMVQNHLLQLLCLLTMEVPVHFDAESVRDEKLKILHALRPIAGQDVQDRTVRGQYGAGHIGGQEVPAYWFEKQVDNDSDTETFVALRADIDNWRWSGVPFYLRTGKRMAKKRSEIVIQFKPVPHDLIGDGTGPANRLWIRLQPEERISLQLMAKTPGRGMQLEPVELDLNLAQASRGKRRWDAYERLLLDVIEGDSTLFMRRDEVEAAWRWVDPIIAGWQEYYQRPRNYPAGSDGPEQAQMLLELQGRRWLE</sequence>
<evidence type="ECO:0000256" key="5">
    <source>
        <dbReference type="ARBA" id="ARBA00023002"/>
    </source>
</evidence>
<dbReference type="Pfam" id="PF02781">
    <property type="entry name" value="G6PD_C"/>
    <property type="match status" value="1"/>
</dbReference>
<accession>A0A024HAE7</accession>
<feature type="binding site" evidence="7">
    <location>
        <position position="354"/>
    </location>
    <ligand>
        <name>substrate</name>
    </ligand>
</feature>
<dbReference type="InterPro" id="IPR022675">
    <property type="entry name" value="G6P_DH_C"/>
</dbReference>
<proteinExistence type="inferred from homology"/>
<evidence type="ECO:0000256" key="3">
    <source>
        <dbReference type="ARBA" id="ARBA00022526"/>
    </source>
</evidence>
<dbReference type="GO" id="GO:0006006">
    <property type="term" value="P:glucose metabolic process"/>
    <property type="evidence" value="ECO:0007669"/>
    <property type="project" value="UniProtKB-KW"/>
</dbReference>
<feature type="binding site" evidence="7">
    <location>
        <position position="157"/>
    </location>
    <ligand>
        <name>NADP(+)</name>
        <dbReference type="ChEBI" id="CHEBI:58349"/>
    </ligand>
</feature>
<dbReference type="InterPro" id="IPR001282">
    <property type="entry name" value="G6P_DH"/>
</dbReference>
<evidence type="ECO:0000259" key="8">
    <source>
        <dbReference type="Pfam" id="PF00479"/>
    </source>
</evidence>
<reference evidence="10 11" key="2">
    <citation type="submission" date="2014-05" db="EMBL/GenBank/DDBJ databases">
        <title>Genome sequence of the 3-chlorobenzoate degrading bacterium Pseudomonas knackmussii B13 shows multiple evidence for horizontal gene transfer.</title>
        <authorList>
            <person name="Miyazaki R."/>
            <person name="Bertelli C."/>
            <person name="Falquet L."/>
            <person name="Robinson-Rechavi M."/>
            <person name="Gharib W."/>
            <person name="Roy S."/>
            <person name="Van der Meer J.R."/>
        </authorList>
    </citation>
    <scope>NUCLEOTIDE SEQUENCE [LARGE SCALE GENOMIC DNA]</scope>
    <source>
        <strain evidence="10 11">B13</strain>
    </source>
</reference>
<dbReference type="HOGENOM" id="CLU_013524_5_0_6"/>